<name>A0A4Z2EPN4_9TELE</name>
<feature type="compositionally biased region" description="Basic and acidic residues" evidence="1">
    <location>
        <begin position="67"/>
        <end position="87"/>
    </location>
</feature>
<evidence type="ECO:0000313" key="3">
    <source>
        <dbReference type="Proteomes" id="UP000314294"/>
    </source>
</evidence>
<gene>
    <name evidence="2" type="ORF">EYF80_059072</name>
</gene>
<feature type="compositionally biased region" description="Polar residues" evidence="1">
    <location>
        <begin position="1"/>
        <end position="17"/>
    </location>
</feature>
<reference evidence="2 3" key="1">
    <citation type="submission" date="2019-03" db="EMBL/GenBank/DDBJ databases">
        <title>First draft genome of Liparis tanakae, snailfish: a comprehensive survey of snailfish specific genes.</title>
        <authorList>
            <person name="Kim W."/>
            <person name="Song I."/>
            <person name="Jeong J.-H."/>
            <person name="Kim D."/>
            <person name="Kim S."/>
            <person name="Ryu S."/>
            <person name="Song J.Y."/>
            <person name="Lee S.K."/>
        </authorList>
    </citation>
    <scope>NUCLEOTIDE SEQUENCE [LARGE SCALE GENOMIC DNA]</scope>
    <source>
        <tissue evidence="2">Muscle</tissue>
    </source>
</reference>
<evidence type="ECO:0000313" key="2">
    <source>
        <dbReference type="EMBL" id="TNN30778.1"/>
    </source>
</evidence>
<evidence type="ECO:0000256" key="1">
    <source>
        <dbReference type="SAM" id="MobiDB-lite"/>
    </source>
</evidence>
<feature type="region of interest" description="Disordered" evidence="1">
    <location>
        <begin position="1"/>
        <end position="107"/>
    </location>
</feature>
<organism evidence="2 3">
    <name type="scientific">Liparis tanakae</name>
    <name type="common">Tanaka's snailfish</name>
    <dbReference type="NCBI Taxonomy" id="230148"/>
    <lineage>
        <taxon>Eukaryota</taxon>
        <taxon>Metazoa</taxon>
        <taxon>Chordata</taxon>
        <taxon>Craniata</taxon>
        <taxon>Vertebrata</taxon>
        <taxon>Euteleostomi</taxon>
        <taxon>Actinopterygii</taxon>
        <taxon>Neopterygii</taxon>
        <taxon>Teleostei</taxon>
        <taxon>Neoteleostei</taxon>
        <taxon>Acanthomorphata</taxon>
        <taxon>Eupercaria</taxon>
        <taxon>Perciformes</taxon>
        <taxon>Cottioidei</taxon>
        <taxon>Cottales</taxon>
        <taxon>Liparidae</taxon>
        <taxon>Liparis</taxon>
    </lineage>
</organism>
<keyword evidence="3" id="KW-1185">Reference proteome</keyword>
<protein>
    <submittedName>
        <fullName evidence="2">Uncharacterized protein</fullName>
    </submittedName>
</protein>
<dbReference type="Proteomes" id="UP000314294">
    <property type="component" value="Unassembled WGS sequence"/>
</dbReference>
<dbReference type="EMBL" id="SRLO01004136">
    <property type="protein sequence ID" value="TNN30778.1"/>
    <property type="molecule type" value="Genomic_DNA"/>
</dbReference>
<proteinExistence type="predicted"/>
<sequence>MLSGSTDASQDASTPGNSEERRRRWTPAEGGSPDHSLLLFDGHSSAHTSSPPELHTGENPYLNIQSRLERPPDPAPEPTRRLQDEAGPRAPSSSLIWGTGLDPECPL</sequence>
<comment type="caution">
    <text evidence="2">The sequence shown here is derived from an EMBL/GenBank/DDBJ whole genome shotgun (WGS) entry which is preliminary data.</text>
</comment>
<dbReference type="AlphaFoldDB" id="A0A4Z2EPN4"/>
<accession>A0A4Z2EPN4</accession>